<organism evidence="1 2">
    <name type="scientific">Bacillus subtilis</name>
    <dbReference type="NCBI Taxonomy" id="1423"/>
    <lineage>
        <taxon>Bacteria</taxon>
        <taxon>Bacillati</taxon>
        <taxon>Bacillota</taxon>
        <taxon>Bacilli</taxon>
        <taxon>Bacillales</taxon>
        <taxon>Bacillaceae</taxon>
        <taxon>Bacillus</taxon>
    </lineage>
</organism>
<accession>A0AC61YXA6</accession>
<name>A0AC61YXA6_BACIU</name>
<dbReference type="EMBL" id="CP121756">
    <property type="protein sequence ID" value="WGE07638.1"/>
    <property type="molecule type" value="Genomic_DNA"/>
</dbReference>
<reference evidence="1" key="1">
    <citation type="submission" date="2025-02" db="EMBL/GenBank/DDBJ databases">
        <title>Complete genome sequences of 52 Bacillus and Priestia strains isolated from West-African fermentations and 26 reference strains from the DSMZ collection.</title>
        <authorList>
            <person name="Wiedenbein E.S."/>
            <person name="Canoy T.S."/>
            <person name="Hui Y."/>
            <person name="Parkouda C."/>
            <person name="Dawende C."/>
            <person name="Ametefe E."/>
            <person name="Jespersen L."/>
            <person name="Nielsen D.S."/>
        </authorList>
    </citation>
    <scope>NUCLEOTIDE SEQUENCE</scope>
    <source>
        <strain evidence="1">PRO122</strain>
    </source>
</reference>
<protein>
    <submittedName>
        <fullName evidence="1">Uncharacterized protein</fullName>
    </submittedName>
</protein>
<gene>
    <name evidence="1" type="ORF">P5658_25345</name>
</gene>
<sequence>MGNVSDEAIADLLLKTIKEAVKAGRLVSVNSQRFEEKEDDGKFLNAEYTFRVRIPFPQGDLNSAEIRTVKISNFENDTSEV</sequence>
<evidence type="ECO:0000313" key="1">
    <source>
        <dbReference type="EMBL" id="WGE07638.1"/>
    </source>
</evidence>
<evidence type="ECO:0000313" key="2">
    <source>
        <dbReference type="Proteomes" id="UP001217185"/>
    </source>
</evidence>
<proteinExistence type="predicted"/>
<dbReference type="Proteomes" id="UP001217185">
    <property type="component" value="Chromosome"/>
</dbReference>